<dbReference type="EMBL" id="JACHDS010000001">
    <property type="protein sequence ID" value="MBB6174927.1"/>
    <property type="molecule type" value="Genomic_DNA"/>
</dbReference>
<dbReference type="PANTHER" id="PTHR33164">
    <property type="entry name" value="TRANSCRIPTIONAL REGULATOR, MARR FAMILY"/>
    <property type="match status" value="1"/>
</dbReference>
<accession>A0A7W9YMJ9</accession>
<dbReference type="InterPro" id="IPR039422">
    <property type="entry name" value="MarR/SlyA-like"/>
</dbReference>
<comment type="caution">
    <text evidence="2">The sequence shown here is derived from an EMBL/GenBank/DDBJ whole genome shotgun (WGS) entry which is preliminary data.</text>
</comment>
<dbReference type="SUPFAM" id="SSF46785">
    <property type="entry name" value="Winged helix' DNA-binding domain"/>
    <property type="match status" value="1"/>
</dbReference>
<dbReference type="GO" id="GO:0003677">
    <property type="term" value="F:DNA binding"/>
    <property type="evidence" value="ECO:0007669"/>
    <property type="project" value="UniProtKB-KW"/>
</dbReference>
<protein>
    <submittedName>
        <fullName evidence="2">DNA-binding MarR family transcriptional regulator</fullName>
    </submittedName>
</protein>
<proteinExistence type="predicted"/>
<dbReference type="InterPro" id="IPR036388">
    <property type="entry name" value="WH-like_DNA-bd_sf"/>
</dbReference>
<dbReference type="RefSeq" id="WP_221308242.1">
    <property type="nucleotide sequence ID" value="NZ_JACHDS010000001.1"/>
</dbReference>
<dbReference type="InterPro" id="IPR036390">
    <property type="entry name" value="WH_DNA-bd_sf"/>
</dbReference>
<dbReference type="GO" id="GO:0003700">
    <property type="term" value="F:DNA-binding transcription factor activity"/>
    <property type="evidence" value="ECO:0007669"/>
    <property type="project" value="InterPro"/>
</dbReference>
<dbReference type="Pfam" id="PF01047">
    <property type="entry name" value="MarR"/>
    <property type="match status" value="1"/>
</dbReference>
<dbReference type="SMART" id="SM00347">
    <property type="entry name" value="HTH_MARR"/>
    <property type="match status" value="1"/>
</dbReference>
<gene>
    <name evidence="2" type="ORF">HNR23_004987</name>
</gene>
<name>A0A7W9YMJ9_9ACTN</name>
<evidence type="ECO:0000259" key="1">
    <source>
        <dbReference type="PROSITE" id="PS50995"/>
    </source>
</evidence>
<dbReference type="Gene3D" id="1.10.10.10">
    <property type="entry name" value="Winged helix-like DNA-binding domain superfamily/Winged helix DNA-binding domain"/>
    <property type="match status" value="1"/>
</dbReference>
<keyword evidence="3" id="KW-1185">Reference proteome</keyword>
<reference evidence="2 3" key="1">
    <citation type="submission" date="2020-08" db="EMBL/GenBank/DDBJ databases">
        <title>Sequencing the genomes of 1000 actinobacteria strains.</title>
        <authorList>
            <person name="Klenk H.-P."/>
        </authorList>
    </citation>
    <scope>NUCLEOTIDE SEQUENCE [LARGE SCALE GENOMIC DNA]</scope>
    <source>
        <strain evidence="2 3">DSM 46659</strain>
    </source>
</reference>
<evidence type="ECO:0000313" key="2">
    <source>
        <dbReference type="EMBL" id="MBB6174927.1"/>
    </source>
</evidence>
<dbReference type="AlphaFoldDB" id="A0A7W9YMJ9"/>
<organism evidence="2 3">
    <name type="scientific">Nocardiopsis mwathae</name>
    <dbReference type="NCBI Taxonomy" id="1472723"/>
    <lineage>
        <taxon>Bacteria</taxon>
        <taxon>Bacillati</taxon>
        <taxon>Actinomycetota</taxon>
        <taxon>Actinomycetes</taxon>
        <taxon>Streptosporangiales</taxon>
        <taxon>Nocardiopsidaceae</taxon>
        <taxon>Nocardiopsis</taxon>
    </lineage>
</organism>
<keyword evidence="2" id="KW-0238">DNA-binding</keyword>
<dbReference type="InterPro" id="IPR000835">
    <property type="entry name" value="HTH_MarR-typ"/>
</dbReference>
<evidence type="ECO:0000313" key="3">
    <source>
        <dbReference type="Proteomes" id="UP000546642"/>
    </source>
</evidence>
<dbReference type="PANTHER" id="PTHR33164:SF106">
    <property type="entry name" value="TRANSCRIPTIONAL REGULATORY PROTEIN"/>
    <property type="match status" value="1"/>
</dbReference>
<dbReference type="Proteomes" id="UP000546642">
    <property type="component" value="Unassembled WGS sequence"/>
</dbReference>
<dbReference type="PROSITE" id="PS50995">
    <property type="entry name" value="HTH_MARR_2"/>
    <property type="match status" value="1"/>
</dbReference>
<sequence>MSAVSMSQDDVRALYEELRVGASLAVRFHAALAAHAGVNITDVTCLGALDKNGPMTPGELADHTGLSRGGAITAVVDRLERAGFVQRRRDSRDRRKVIVELLRDGAYARLAETFDSLGHAYADVIGGHTKEERDLLLEFNRRVNTRLQERISELQERA</sequence>
<dbReference type="GO" id="GO:0006950">
    <property type="term" value="P:response to stress"/>
    <property type="evidence" value="ECO:0007669"/>
    <property type="project" value="TreeGrafter"/>
</dbReference>
<feature type="domain" description="HTH marR-type" evidence="1">
    <location>
        <begin position="1"/>
        <end position="145"/>
    </location>
</feature>